<sequence>VIEEHITVNPSSPAFRHGKSLGSGKNKDWSRVKFGAGRYRLFFRYSEKEKVIILGWMNDENTLRTYGKKTDAYTVFSKMLKRGHPPADWETLTRETEEPH</sequence>
<accession>W1XGR4</accession>
<reference evidence="1 2" key="1">
    <citation type="submission" date="2013-12" db="EMBL/GenBank/DDBJ databases">
        <title>A Varibaculum cambriense genome reconstructed from a premature infant gut community with otherwise low bacterial novelty that shifts toward anaerobic metabolism during the third week of life.</title>
        <authorList>
            <person name="Brown C.T."/>
            <person name="Sharon I."/>
            <person name="Thomas B.C."/>
            <person name="Castelle C.J."/>
            <person name="Morowitz M.J."/>
            <person name="Banfield J.F."/>
        </authorList>
    </citation>
    <scope>NUCLEOTIDE SEQUENCE [LARGE SCALE GENOMIC DNA]</scope>
    <source>
        <strain evidence="2">DORA_A_5_14_21</strain>
    </source>
</reference>
<dbReference type="Pfam" id="PF11663">
    <property type="entry name" value="Toxin_YhaV"/>
    <property type="match status" value="1"/>
</dbReference>
<dbReference type="GO" id="GO:0110001">
    <property type="term" value="C:toxin-antitoxin complex"/>
    <property type="evidence" value="ECO:0007669"/>
    <property type="project" value="InterPro"/>
</dbReference>
<dbReference type="InterPro" id="IPR021679">
    <property type="entry name" value="Toxin_endonuclease_YhaV"/>
</dbReference>
<dbReference type="EMBL" id="AZLZ01000188">
    <property type="protein sequence ID" value="ETJ27979.1"/>
    <property type="molecule type" value="Genomic_DNA"/>
</dbReference>
<evidence type="ECO:0000313" key="1">
    <source>
        <dbReference type="EMBL" id="ETJ27979.1"/>
    </source>
</evidence>
<comment type="caution">
    <text evidence="1">The sequence shown here is derived from an EMBL/GenBank/DDBJ whole genome shotgun (WGS) entry which is preliminary data.</text>
</comment>
<dbReference type="AlphaFoldDB" id="W1XGR4"/>
<dbReference type="Proteomes" id="UP000018853">
    <property type="component" value="Unassembled WGS sequence"/>
</dbReference>
<gene>
    <name evidence="1" type="ORF">Q609_ECAC00188G0002</name>
</gene>
<name>W1XGR4_ECOLX</name>
<dbReference type="PATRIC" id="fig|1403943.3.peg.542"/>
<evidence type="ECO:0000313" key="2">
    <source>
        <dbReference type="Proteomes" id="UP000018853"/>
    </source>
</evidence>
<proteinExistence type="predicted"/>
<dbReference type="GO" id="GO:0004540">
    <property type="term" value="F:RNA nuclease activity"/>
    <property type="evidence" value="ECO:0007669"/>
    <property type="project" value="InterPro"/>
</dbReference>
<protein>
    <submittedName>
        <fullName evidence="1">Toxin YhaV</fullName>
    </submittedName>
</protein>
<organism evidence="1 2">
    <name type="scientific">Escherichia coli DORA_A_5_14_21</name>
    <dbReference type="NCBI Taxonomy" id="1403943"/>
    <lineage>
        <taxon>Bacteria</taxon>
        <taxon>Pseudomonadati</taxon>
        <taxon>Pseudomonadota</taxon>
        <taxon>Gammaproteobacteria</taxon>
        <taxon>Enterobacterales</taxon>
        <taxon>Enterobacteriaceae</taxon>
        <taxon>Escherichia</taxon>
    </lineage>
</organism>
<feature type="non-terminal residue" evidence="1">
    <location>
        <position position="1"/>
    </location>
</feature>